<dbReference type="RefSeq" id="WP_184835189.1">
    <property type="nucleotide sequence ID" value="NZ_BAAAVN010000006.1"/>
</dbReference>
<proteinExistence type="predicted"/>
<sequence length="205" mass="22995">MKPDALGGATSVVDGKLAGDFCMHLAGFVNSEVQLNFTPNFENTIYGAELARRHVGAEADAFSWYKWPITDGASCQARLVELAPRIASRGEIKLVEIVQCVSLALGFEETMSTEHVLSVEDYMAFYRYTNRPDLHPRMQDYLVGKRVRLIMMCGQQENSALQAMKTFLRRVMLHHTGKSNGGNWIHVTNPDVPNYPELLRLYAGL</sequence>
<dbReference type="AlphaFoldDB" id="A0A841DSM5"/>
<evidence type="ECO:0000313" key="1">
    <source>
        <dbReference type="EMBL" id="MBB5979885.1"/>
    </source>
</evidence>
<comment type="caution">
    <text evidence="1">The sequence shown here is derived from an EMBL/GenBank/DDBJ whole genome shotgun (WGS) entry which is preliminary data.</text>
</comment>
<reference evidence="1 2" key="1">
    <citation type="submission" date="2020-08" db="EMBL/GenBank/DDBJ databases">
        <title>Sequencing the genomes of 1000 actinobacteria strains.</title>
        <authorList>
            <person name="Klenk H.-P."/>
        </authorList>
    </citation>
    <scope>NUCLEOTIDE SEQUENCE [LARGE SCALE GENOMIC DNA]</scope>
    <source>
        <strain evidence="1 2">DSM 17294</strain>
    </source>
</reference>
<gene>
    <name evidence="1" type="ORF">HDA44_003226</name>
</gene>
<dbReference type="Proteomes" id="UP000558997">
    <property type="component" value="Unassembled WGS sequence"/>
</dbReference>
<evidence type="ECO:0000313" key="2">
    <source>
        <dbReference type="Proteomes" id="UP000558997"/>
    </source>
</evidence>
<dbReference type="EMBL" id="JACHNF010000001">
    <property type="protein sequence ID" value="MBB5979885.1"/>
    <property type="molecule type" value="Genomic_DNA"/>
</dbReference>
<keyword evidence="2" id="KW-1185">Reference proteome</keyword>
<name>A0A841DSM5_9ACTN</name>
<accession>A0A841DSM5</accession>
<organism evidence="1 2">
    <name type="scientific">Kribbella solani</name>
    <dbReference type="NCBI Taxonomy" id="236067"/>
    <lineage>
        <taxon>Bacteria</taxon>
        <taxon>Bacillati</taxon>
        <taxon>Actinomycetota</taxon>
        <taxon>Actinomycetes</taxon>
        <taxon>Propionibacteriales</taxon>
        <taxon>Kribbellaceae</taxon>
        <taxon>Kribbella</taxon>
    </lineage>
</organism>
<protein>
    <submittedName>
        <fullName evidence="1">Uncharacterized protein</fullName>
    </submittedName>
</protein>